<feature type="transmembrane region" description="Helical" evidence="1">
    <location>
        <begin position="6"/>
        <end position="24"/>
    </location>
</feature>
<dbReference type="Gene3D" id="3.40.50.1820">
    <property type="entry name" value="alpha/beta hydrolase"/>
    <property type="match status" value="1"/>
</dbReference>
<organism evidence="3">
    <name type="scientific">Marseillevirus sp</name>
    <dbReference type="NCBI Taxonomy" id="2809551"/>
    <lineage>
        <taxon>Viruses</taxon>
        <taxon>Varidnaviria</taxon>
        <taxon>Bamfordvirae</taxon>
        <taxon>Nucleocytoviricota</taxon>
        <taxon>Megaviricetes</taxon>
        <taxon>Pimascovirales</taxon>
        <taxon>Pimascovirales incertae sedis</taxon>
        <taxon>Marseilleviridae</taxon>
        <taxon>Marseillevirus</taxon>
    </lineage>
</organism>
<dbReference type="PANTHER" id="PTHR45856:SF24">
    <property type="entry name" value="FUNGAL LIPASE-LIKE DOMAIN-CONTAINING PROTEIN"/>
    <property type="match status" value="1"/>
</dbReference>
<evidence type="ECO:0000256" key="1">
    <source>
        <dbReference type="SAM" id="Phobius"/>
    </source>
</evidence>
<dbReference type="GO" id="GO:0006629">
    <property type="term" value="P:lipid metabolic process"/>
    <property type="evidence" value="ECO:0007669"/>
    <property type="project" value="InterPro"/>
</dbReference>
<gene>
    <name evidence="3" type="ORF">MarDSR_243</name>
</gene>
<evidence type="ECO:0000313" key="3">
    <source>
        <dbReference type="EMBL" id="WNL50282.1"/>
    </source>
</evidence>
<dbReference type="Pfam" id="PF01764">
    <property type="entry name" value="Lipase_3"/>
    <property type="match status" value="1"/>
</dbReference>
<dbReference type="InterPro" id="IPR029058">
    <property type="entry name" value="AB_hydrolase_fold"/>
</dbReference>
<dbReference type="SUPFAM" id="SSF53474">
    <property type="entry name" value="alpha/beta-Hydrolases"/>
    <property type="match status" value="1"/>
</dbReference>
<protein>
    <submittedName>
        <fullName evidence="3">Lipase</fullName>
    </submittedName>
</protein>
<dbReference type="InterPro" id="IPR051218">
    <property type="entry name" value="Sec_MonoDiacylglyc_Lipase"/>
</dbReference>
<dbReference type="PANTHER" id="PTHR45856">
    <property type="entry name" value="ALPHA/BETA-HYDROLASES SUPERFAMILY PROTEIN"/>
    <property type="match status" value="1"/>
</dbReference>
<sequence length="293" mass="32720">MKLHVFAALGFIVFAIFVVWFAFYDDKKGRKTPQLKGKIYGEENHTFLPYPSVDWSNPTEPVLSRFLFSAAWNATSAKLTTQRVPPPPGFDVVQEIKPNFSTSQEFETYALFLHSSSKNVSIISFGGSETAIDWITDVTYDQVEPTKLRVSSAGLAVHQGFYDAYTSVQQQLIGLTRQYPGDLYITGYSLGGGMAQVAILDFSTYTNLKKSCTFAAPRSLSPSASQFLTHLEISRYANSEDVVPELPPSIASEIWDLEKTLFYEHVGLNHTFTSNLLSVLANHSTAYREYLGF</sequence>
<evidence type="ECO:0000259" key="2">
    <source>
        <dbReference type="Pfam" id="PF01764"/>
    </source>
</evidence>
<keyword evidence="1" id="KW-0472">Membrane</keyword>
<reference evidence="3" key="1">
    <citation type="submission" date="2023-07" db="EMBL/GenBank/DDBJ databases">
        <authorList>
            <person name="Xia Y."/>
        </authorList>
    </citation>
    <scope>NUCLEOTIDE SEQUENCE</scope>
    <source>
        <strain evidence="3">E</strain>
    </source>
</reference>
<dbReference type="InterPro" id="IPR002921">
    <property type="entry name" value="Fungal_lipase-type"/>
</dbReference>
<accession>A0AA96J125</accession>
<name>A0AA96J125_9VIRU</name>
<dbReference type="CDD" id="cd00519">
    <property type="entry name" value="Lipase_3"/>
    <property type="match status" value="1"/>
</dbReference>
<dbReference type="EMBL" id="OR343189">
    <property type="protein sequence ID" value="WNL50282.1"/>
    <property type="molecule type" value="Genomic_DNA"/>
</dbReference>
<keyword evidence="1" id="KW-0812">Transmembrane</keyword>
<keyword evidence="1" id="KW-1133">Transmembrane helix</keyword>
<proteinExistence type="predicted"/>
<feature type="domain" description="Fungal lipase-type" evidence="2">
    <location>
        <begin position="123"/>
        <end position="248"/>
    </location>
</feature>